<dbReference type="GO" id="GO:0020037">
    <property type="term" value="F:heme binding"/>
    <property type="evidence" value="ECO:0007669"/>
    <property type="project" value="InterPro"/>
</dbReference>
<dbReference type="GO" id="GO:0016705">
    <property type="term" value="F:oxidoreductase activity, acting on paired donors, with incorporation or reduction of molecular oxygen"/>
    <property type="evidence" value="ECO:0007669"/>
    <property type="project" value="InterPro"/>
</dbReference>
<comment type="similarity">
    <text evidence="4">Belongs to the cytochrome P450 family.</text>
</comment>
<gene>
    <name evidence="5" type="ORF">FTJAE_11021</name>
</gene>
<keyword evidence="2 3" id="KW-0408">Iron</keyword>
<organism evidence="5 6">
    <name type="scientific">Fusarium tjaetaba</name>
    <dbReference type="NCBI Taxonomy" id="1567544"/>
    <lineage>
        <taxon>Eukaryota</taxon>
        <taxon>Fungi</taxon>
        <taxon>Dikarya</taxon>
        <taxon>Ascomycota</taxon>
        <taxon>Pezizomycotina</taxon>
        <taxon>Sordariomycetes</taxon>
        <taxon>Hypocreomycetidae</taxon>
        <taxon>Hypocreales</taxon>
        <taxon>Nectriaceae</taxon>
        <taxon>Fusarium</taxon>
        <taxon>Fusarium fujikuroi species complex</taxon>
    </lineage>
</organism>
<evidence type="ECO:0000256" key="2">
    <source>
        <dbReference type="ARBA" id="ARBA00023004"/>
    </source>
</evidence>
<feature type="binding site" description="axial binding residue" evidence="3">
    <location>
        <position position="143"/>
    </location>
    <ligand>
        <name>heme</name>
        <dbReference type="ChEBI" id="CHEBI:30413"/>
    </ligand>
    <ligandPart>
        <name>Fe</name>
        <dbReference type="ChEBI" id="CHEBI:18248"/>
    </ligandPart>
</feature>
<evidence type="ECO:0000313" key="6">
    <source>
        <dbReference type="Proteomes" id="UP000530670"/>
    </source>
</evidence>
<keyword evidence="4" id="KW-0560">Oxidoreductase</keyword>
<evidence type="ECO:0000256" key="3">
    <source>
        <dbReference type="PIRSR" id="PIRSR602401-1"/>
    </source>
</evidence>
<dbReference type="Gene3D" id="1.10.630.10">
    <property type="entry name" value="Cytochrome P450"/>
    <property type="match status" value="1"/>
</dbReference>
<dbReference type="InterPro" id="IPR002401">
    <property type="entry name" value="Cyt_P450_E_grp-I"/>
</dbReference>
<dbReference type="RefSeq" id="XP_037201934.1">
    <property type="nucleotide sequence ID" value="XM_037343922.1"/>
</dbReference>
<dbReference type="AlphaFoldDB" id="A0A8H5VHC2"/>
<dbReference type="InterPro" id="IPR017972">
    <property type="entry name" value="Cyt_P450_CS"/>
</dbReference>
<keyword evidence="3 4" id="KW-0349">Heme</keyword>
<proteinExistence type="inferred from homology"/>
<dbReference type="PROSITE" id="PS00086">
    <property type="entry name" value="CYTOCHROME_P450"/>
    <property type="match status" value="1"/>
</dbReference>
<dbReference type="Proteomes" id="UP000530670">
    <property type="component" value="Unassembled WGS sequence"/>
</dbReference>
<protein>
    <submittedName>
        <fullName evidence="5">Benzoate 4-monooxygenase cytochrome P450</fullName>
    </submittedName>
</protein>
<dbReference type="InterPro" id="IPR036396">
    <property type="entry name" value="Cyt_P450_sf"/>
</dbReference>
<name>A0A8H5VHC2_9HYPO</name>
<dbReference type="OrthoDB" id="1470350at2759"/>
<keyword evidence="6" id="KW-1185">Reference proteome</keyword>
<keyword evidence="1 3" id="KW-0479">Metal-binding</keyword>
<dbReference type="GeneID" id="59296192"/>
<comment type="caution">
    <text evidence="5">The sequence shown here is derived from an EMBL/GenBank/DDBJ whole genome shotgun (WGS) entry which is preliminary data.</text>
</comment>
<dbReference type="GO" id="GO:0004497">
    <property type="term" value="F:monooxygenase activity"/>
    <property type="evidence" value="ECO:0007669"/>
    <property type="project" value="UniProtKB-KW"/>
</dbReference>
<evidence type="ECO:0000256" key="4">
    <source>
        <dbReference type="RuleBase" id="RU000461"/>
    </source>
</evidence>
<dbReference type="PRINTS" id="PR00463">
    <property type="entry name" value="EP450I"/>
</dbReference>
<comment type="cofactor">
    <cofactor evidence="3">
        <name>heme</name>
        <dbReference type="ChEBI" id="CHEBI:30413"/>
    </cofactor>
</comment>
<evidence type="ECO:0000256" key="1">
    <source>
        <dbReference type="ARBA" id="ARBA00022723"/>
    </source>
</evidence>
<dbReference type="SUPFAM" id="SSF48264">
    <property type="entry name" value="Cytochrome P450"/>
    <property type="match status" value="1"/>
</dbReference>
<dbReference type="EMBL" id="JAAQRI010000265">
    <property type="protein sequence ID" value="KAF5622160.1"/>
    <property type="molecule type" value="Genomic_DNA"/>
</dbReference>
<keyword evidence="4 5" id="KW-0503">Monooxygenase</keyword>
<sequence length="179" mass="20031">MFAHQRIAKGKPDVDKVLDALWLRYSAGGMKEANSAAVNVLNLSHILPLDTVAVYLFGECFHGISNGRLHVTEFIHSFVAGVRFFHLPGRFYDFVDKSAGAFMLHHNPEVLPNPCQFMPGRWLNPSQEMVRDSFYFGAGSRQCIARNLASAGLWWAVETLIQSDVLRGAKVVQDKIEIV</sequence>
<dbReference type="GO" id="GO:0005506">
    <property type="term" value="F:iron ion binding"/>
    <property type="evidence" value="ECO:0007669"/>
    <property type="project" value="InterPro"/>
</dbReference>
<dbReference type="InterPro" id="IPR001128">
    <property type="entry name" value="Cyt_P450"/>
</dbReference>
<dbReference type="Pfam" id="PF00067">
    <property type="entry name" value="p450"/>
    <property type="match status" value="1"/>
</dbReference>
<reference evidence="5 6" key="1">
    <citation type="submission" date="2020-05" db="EMBL/GenBank/DDBJ databases">
        <title>Identification and distribution of gene clusters putatively required for synthesis of sphingolipid metabolism inhibitors in phylogenetically diverse species of the filamentous fungus Fusarium.</title>
        <authorList>
            <person name="Kim H.-S."/>
            <person name="Busman M."/>
            <person name="Brown D.W."/>
            <person name="Divon H."/>
            <person name="Uhlig S."/>
            <person name="Proctor R.H."/>
        </authorList>
    </citation>
    <scope>NUCLEOTIDE SEQUENCE [LARGE SCALE GENOMIC DNA]</scope>
    <source>
        <strain evidence="5 6">NRRL 66243</strain>
    </source>
</reference>
<accession>A0A8H5VHC2</accession>
<evidence type="ECO:0000313" key="5">
    <source>
        <dbReference type="EMBL" id="KAF5622160.1"/>
    </source>
</evidence>